<feature type="transmembrane region" description="Helical" evidence="1">
    <location>
        <begin position="27"/>
        <end position="45"/>
    </location>
</feature>
<dbReference type="EMBL" id="JBHLZY010000005">
    <property type="protein sequence ID" value="MFB9768845.1"/>
    <property type="molecule type" value="Genomic_DNA"/>
</dbReference>
<evidence type="ECO:0000313" key="2">
    <source>
        <dbReference type="EMBL" id="MFB9768845.1"/>
    </source>
</evidence>
<evidence type="ECO:0000256" key="1">
    <source>
        <dbReference type="SAM" id="Phobius"/>
    </source>
</evidence>
<keyword evidence="1" id="KW-0812">Transmembrane</keyword>
<protein>
    <submittedName>
        <fullName evidence="2">Uncharacterized protein</fullName>
    </submittedName>
</protein>
<name>A0ABV5WRR2_9LACO</name>
<sequence length="49" mass="5514">MLAMLGIHGLGPIRMFHMTEHLAGPKAAVGIILILVVLAIAYRYYRQHR</sequence>
<keyword evidence="1" id="KW-0472">Membrane</keyword>
<dbReference type="Proteomes" id="UP001589691">
    <property type="component" value="Unassembled WGS sequence"/>
</dbReference>
<gene>
    <name evidence="2" type="ORF">ACFFLI_03025</name>
</gene>
<keyword evidence="1" id="KW-1133">Transmembrane helix</keyword>
<accession>A0ABV5WRR2</accession>
<dbReference type="RefSeq" id="WP_170177455.1">
    <property type="nucleotide sequence ID" value="NZ_BJEA01000021.1"/>
</dbReference>
<comment type="caution">
    <text evidence="2">The sequence shown here is derived from an EMBL/GenBank/DDBJ whole genome shotgun (WGS) entry which is preliminary data.</text>
</comment>
<keyword evidence="3" id="KW-1185">Reference proteome</keyword>
<evidence type="ECO:0000313" key="3">
    <source>
        <dbReference type="Proteomes" id="UP001589691"/>
    </source>
</evidence>
<organism evidence="2 3">
    <name type="scientific">Lactiplantibacillus modestisalitolerans</name>
    <dbReference type="NCBI Taxonomy" id="1457219"/>
    <lineage>
        <taxon>Bacteria</taxon>
        <taxon>Bacillati</taxon>
        <taxon>Bacillota</taxon>
        <taxon>Bacilli</taxon>
        <taxon>Lactobacillales</taxon>
        <taxon>Lactobacillaceae</taxon>
        <taxon>Lactiplantibacillus</taxon>
    </lineage>
</organism>
<reference evidence="2 3" key="1">
    <citation type="submission" date="2024-09" db="EMBL/GenBank/DDBJ databases">
        <authorList>
            <person name="Sun Q."/>
            <person name="Mori K."/>
        </authorList>
    </citation>
    <scope>NUCLEOTIDE SEQUENCE [LARGE SCALE GENOMIC DNA]</scope>
    <source>
        <strain evidence="2 3">TBRC 4576</strain>
    </source>
</reference>
<proteinExistence type="predicted"/>